<feature type="compositionally biased region" description="Gly residues" evidence="1">
    <location>
        <begin position="368"/>
        <end position="386"/>
    </location>
</feature>
<evidence type="ECO:0000313" key="4">
    <source>
        <dbReference type="Proteomes" id="UP001174909"/>
    </source>
</evidence>
<dbReference type="InterPro" id="IPR002035">
    <property type="entry name" value="VWF_A"/>
</dbReference>
<reference evidence="3" key="1">
    <citation type="submission" date="2023-03" db="EMBL/GenBank/DDBJ databases">
        <authorList>
            <person name="Steffen K."/>
            <person name="Cardenas P."/>
        </authorList>
    </citation>
    <scope>NUCLEOTIDE SEQUENCE</scope>
</reference>
<protein>
    <submittedName>
        <fullName evidence="3">von Willebrand factor A domain-containing protein 8</fullName>
    </submittedName>
</protein>
<gene>
    <name evidence="3" type="ORF">GBAR_LOCUS19806</name>
</gene>
<dbReference type="Proteomes" id="UP001174909">
    <property type="component" value="Unassembled WGS sequence"/>
</dbReference>
<dbReference type="Gene3D" id="3.40.50.410">
    <property type="entry name" value="von Willebrand factor, type A domain"/>
    <property type="match status" value="1"/>
</dbReference>
<dbReference type="GO" id="GO:0005737">
    <property type="term" value="C:cytoplasm"/>
    <property type="evidence" value="ECO:0007669"/>
    <property type="project" value="TreeGrafter"/>
</dbReference>
<dbReference type="AlphaFoldDB" id="A0AA35SUL7"/>
<comment type="caution">
    <text evidence="3">The sequence shown here is derived from an EMBL/GenBank/DDBJ whole genome shotgun (WGS) entry which is preliminary data.</text>
</comment>
<name>A0AA35SUL7_GEOBA</name>
<evidence type="ECO:0000259" key="2">
    <source>
        <dbReference type="PROSITE" id="PS50234"/>
    </source>
</evidence>
<sequence>MPVSVSESKGYWLDLSSLFPIATGMWTPHLNMAPLSHGRILLHEGLSNSMLTVDAFEGCVYRVTTDSITRSVKDMLGWRQSSSHQGESVLCNSTDRTVHLFRRGGTTLESYNLTGEVSSGTVVHLPFSLGGVHVMSENQRLLTECDSPRWYILNSSGNNQTTLYEGVTTGDLIPSQVTALGESHTDSAAGRHVFVANTTVGFLDTLRHNDRIDMNIHGVPLAESMDGVVFQNGSKPVIFSESGDIALPTVRESEPAVGLVDLAHQTVREIVLPPSDAGAATSSSYSQLHLNVVSDSQLAAVDQRGTVRILETGRSSLERSLMEWQALVGQEPEGPLRMEYERKSGQDVSSPKHGKVDQDNTPHVGGNTWAGGTGGRDTAGLGGKGGPYRLDAGHDIHQIPDWEKEAVPEEVKRAAREMGQKAKREKLREIGMSEHDNEMYQTMLRKVQRQIQTLRVMLANIQSRSSEREWLRHQTTGDLDERKLIEGLAGEKAIYKRRGEIEPEVGGSHVYPKRIRLVVDVSGSMYRFNSYDGRLERSLEAVLVVMEAFDKQPNFKLDIVGHSGDSIEVPFVESSNPPANDKERLQVLKAMIAESQYCWSGDNTMEATRAAIQQISKEPADEYFVIVFSDANFSRYGIRPSHFASLMNSDPRVNVFAIFIGSLGDQAKRLREALPSGRSLICMNNKDLPQQLQQILASTIK</sequence>
<evidence type="ECO:0000313" key="3">
    <source>
        <dbReference type="EMBL" id="CAI8035266.1"/>
    </source>
</evidence>
<dbReference type="SUPFAM" id="SSF53300">
    <property type="entry name" value="vWA-like"/>
    <property type="match status" value="1"/>
</dbReference>
<dbReference type="SMART" id="SM00327">
    <property type="entry name" value="VWA"/>
    <property type="match status" value="1"/>
</dbReference>
<accession>A0AA35SUL7</accession>
<dbReference type="PANTHER" id="PTHR21610">
    <property type="entry name" value="VON WILLEBRAND FACTOR A DOMAIN-CONTAINING PROTEIN 8"/>
    <property type="match status" value="1"/>
</dbReference>
<dbReference type="InterPro" id="IPR036465">
    <property type="entry name" value="vWFA_dom_sf"/>
</dbReference>
<keyword evidence="4" id="KW-1185">Reference proteome</keyword>
<proteinExistence type="predicted"/>
<evidence type="ECO:0000256" key="1">
    <source>
        <dbReference type="SAM" id="MobiDB-lite"/>
    </source>
</evidence>
<feature type="domain" description="VWFA" evidence="2">
    <location>
        <begin position="514"/>
        <end position="700"/>
    </location>
</feature>
<dbReference type="InterPro" id="IPR039891">
    <property type="entry name" value="VWA8"/>
</dbReference>
<dbReference type="PROSITE" id="PS50234">
    <property type="entry name" value="VWFA"/>
    <property type="match status" value="1"/>
</dbReference>
<dbReference type="EMBL" id="CASHTH010002786">
    <property type="protein sequence ID" value="CAI8035266.1"/>
    <property type="molecule type" value="Genomic_DNA"/>
</dbReference>
<organism evidence="3 4">
    <name type="scientific">Geodia barretti</name>
    <name type="common">Barrett's horny sponge</name>
    <dbReference type="NCBI Taxonomy" id="519541"/>
    <lineage>
        <taxon>Eukaryota</taxon>
        <taxon>Metazoa</taxon>
        <taxon>Porifera</taxon>
        <taxon>Demospongiae</taxon>
        <taxon>Heteroscleromorpha</taxon>
        <taxon>Tetractinellida</taxon>
        <taxon>Astrophorina</taxon>
        <taxon>Geodiidae</taxon>
        <taxon>Geodia</taxon>
    </lineage>
</organism>
<feature type="region of interest" description="Disordered" evidence="1">
    <location>
        <begin position="342"/>
        <end position="387"/>
    </location>
</feature>
<dbReference type="PANTHER" id="PTHR21610:SF9">
    <property type="entry name" value="VON WILLEBRAND FACTOR A DOMAIN-CONTAINING PROTEIN 8"/>
    <property type="match status" value="1"/>
</dbReference>